<dbReference type="GO" id="GO:0008168">
    <property type="term" value="F:methyltransferase activity"/>
    <property type="evidence" value="ECO:0007669"/>
    <property type="project" value="UniProtKB-KW"/>
</dbReference>
<dbReference type="InterPro" id="IPR050723">
    <property type="entry name" value="CFA/CMAS"/>
</dbReference>
<proteinExistence type="predicted"/>
<reference evidence="2" key="1">
    <citation type="journal article" date="2022" name="bioRxiv">
        <title>Thiovibrio frasassiensisgen. nov., sp. nov., an autotrophic, elemental sulfur disproportionating bacterium isolated from sulfidic karst sediment, and proposal of Thiovibrionaceae fam. nov.</title>
        <authorList>
            <person name="Aronson H."/>
            <person name="Thomas C."/>
            <person name="Bhattacharyya M."/>
            <person name="Eckstein S."/>
            <person name="Jensen S."/>
            <person name="Barco R."/>
            <person name="Macalady J."/>
            <person name="Amend J."/>
        </authorList>
    </citation>
    <scope>NUCLEOTIDE SEQUENCE</scope>
    <source>
        <strain evidence="2">RS19-109</strain>
    </source>
</reference>
<reference evidence="2" key="2">
    <citation type="submission" date="2022-10" db="EMBL/GenBank/DDBJ databases">
        <authorList>
            <person name="Aronson H.S."/>
        </authorList>
    </citation>
    <scope>NUCLEOTIDE SEQUENCE</scope>
    <source>
        <strain evidence="2">RS19-109</strain>
    </source>
</reference>
<keyword evidence="3" id="KW-1185">Reference proteome</keyword>
<accession>A0A9X4RLX8</accession>
<keyword evidence="2" id="KW-0808">Transferase</keyword>
<dbReference type="InterPro" id="IPR029063">
    <property type="entry name" value="SAM-dependent_MTases_sf"/>
</dbReference>
<dbReference type="Pfam" id="PF13649">
    <property type="entry name" value="Methyltransf_25"/>
    <property type="match status" value="1"/>
</dbReference>
<dbReference type="SUPFAM" id="SSF53335">
    <property type="entry name" value="S-adenosyl-L-methionine-dependent methyltransferases"/>
    <property type="match status" value="1"/>
</dbReference>
<evidence type="ECO:0000259" key="1">
    <source>
        <dbReference type="Pfam" id="PF13649"/>
    </source>
</evidence>
<comment type="caution">
    <text evidence="2">The sequence shown here is derived from an EMBL/GenBank/DDBJ whole genome shotgun (WGS) entry which is preliminary data.</text>
</comment>
<dbReference type="InterPro" id="IPR041698">
    <property type="entry name" value="Methyltransf_25"/>
</dbReference>
<gene>
    <name evidence="2" type="ORF">OLX77_06570</name>
</gene>
<dbReference type="EMBL" id="JAPHEH010000001">
    <property type="protein sequence ID" value="MDG4475820.1"/>
    <property type="molecule type" value="Genomic_DNA"/>
</dbReference>
<dbReference type="GO" id="GO:0032259">
    <property type="term" value="P:methylation"/>
    <property type="evidence" value="ECO:0007669"/>
    <property type="project" value="UniProtKB-KW"/>
</dbReference>
<organism evidence="2 3">
    <name type="scientific">Thiovibrio frasassiensis</name>
    <dbReference type="NCBI Taxonomy" id="2984131"/>
    <lineage>
        <taxon>Bacteria</taxon>
        <taxon>Pseudomonadati</taxon>
        <taxon>Thermodesulfobacteriota</taxon>
        <taxon>Desulfobulbia</taxon>
        <taxon>Desulfobulbales</taxon>
        <taxon>Thiovibrionaceae</taxon>
        <taxon>Thiovibrio</taxon>
    </lineage>
</organism>
<dbReference type="Gene3D" id="3.40.50.150">
    <property type="entry name" value="Vaccinia Virus protein VP39"/>
    <property type="match status" value="1"/>
</dbReference>
<keyword evidence="2" id="KW-0489">Methyltransferase</keyword>
<dbReference type="CDD" id="cd02440">
    <property type="entry name" value="AdoMet_MTases"/>
    <property type="match status" value="1"/>
</dbReference>
<protein>
    <submittedName>
        <fullName evidence="2">Class I SAM-dependent methyltransferase</fullName>
    </submittedName>
</protein>
<evidence type="ECO:0000313" key="3">
    <source>
        <dbReference type="Proteomes" id="UP001154240"/>
    </source>
</evidence>
<dbReference type="PANTHER" id="PTHR43667">
    <property type="entry name" value="CYCLOPROPANE-FATTY-ACYL-PHOSPHOLIPID SYNTHASE"/>
    <property type="match status" value="1"/>
</dbReference>
<feature type="domain" description="Methyltransferase" evidence="1">
    <location>
        <begin position="63"/>
        <end position="152"/>
    </location>
</feature>
<sequence>MTMRYQDIDWDTMWRKSRADKSWKKKKSTDWDRRAASFAERNIDSPFVAQFMSRIQTEPDWSVLDVGCGPGTLAIPLARKVRQLTALDYSAAMLAELDKRADAEGIANIRTIQGSWDDDWEKLSIARHDVAIASRSLSVDDLAGALRKLNNWADKGVYLADRVGAGPFDPDLFAAIGRDFQPGPDYIFTVNILYSLGIHAHVDFISLDPHRSYGSREEAIQSYRWMVDNPSPAEETRLTAYVDARLRQLDETTWQFTRQTAPQWAMIWWQPKVAL</sequence>
<dbReference type="RefSeq" id="WP_307632794.1">
    <property type="nucleotide sequence ID" value="NZ_JAPHEH010000001.1"/>
</dbReference>
<name>A0A9X4RLX8_9BACT</name>
<evidence type="ECO:0000313" key="2">
    <source>
        <dbReference type="EMBL" id="MDG4475820.1"/>
    </source>
</evidence>
<dbReference type="PANTHER" id="PTHR43667:SF2">
    <property type="entry name" value="FATTY ACID C-METHYL TRANSFERASE"/>
    <property type="match status" value="1"/>
</dbReference>
<dbReference type="Proteomes" id="UP001154240">
    <property type="component" value="Unassembled WGS sequence"/>
</dbReference>
<dbReference type="AlphaFoldDB" id="A0A9X4RLX8"/>